<feature type="region of interest" description="Disordered" evidence="1">
    <location>
        <begin position="1"/>
        <end position="24"/>
    </location>
</feature>
<dbReference type="Proteomes" id="UP001165060">
    <property type="component" value="Unassembled WGS sequence"/>
</dbReference>
<comment type="caution">
    <text evidence="2">The sequence shown here is derived from an EMBL/GenBank/DDBJ whole genome shotgun (WGS) entry which is preliminary data.</text>
</comment>
<evidence type="ECO:0000256" key="1">
    <source>
        <dbReference type="SAM" id="MobiDB-lite"/>
    </source>
</evidence>
<reference evidence="2 3" key="1">
    <citation type="journal article" date="2023" name="Commun. Biol.">
        <title>Genome analysis of Parmales, the sister group of diatoms, reveals the evolutionary specialization of diatoms from phago-mixotrophs to photoautotrophs.</title>
        <authorList>
            <person name="Ban H."/>
            <person name="Sato S."/>
            <person name="Yoshikawa S."/>
            <person name="Yamada K."/>
            <person name="Nakamura Y."/>
            <person name="Ichinomiya M."/>
            <person name="Sato N."/>
            <person name="Blanc-Mathieu R."/>
            <person name="Endo H."/>
            <person name="Kuwata A."/>
            <person name="Ogata H."/>
        </authorList>
    </citation>
    <scope>NUCLEOTIDE SEQUENCE [LARGE SCALE GENOMIC DNA]</scope>
</reference>
<sequence length="127" mass="14018">MLKGRTKQKDGASRESSRGEDKMKELRLEMLEKDAKIQAMQAEIQKLSNALNNNGVKPAVRRHHPLSATSTTITTDGAGELTQNRSRMGRHASISTANVLNAVPDENEDGLALRIVEMFKDPNKHLA</sequence>
<dbReference type="EMBL" id="BRYB01001055">
    <property type="protein sequence ID" value="GMI42245.1"/>
    <property type="molecule type" value="Genomic_DNA"/>
</dbReference>
<organism evidence="2 3">
    <name type="scientific">Tetraparma gracilis</name>
    <dbReference type="NCBI Taxonomy" id="2962635"/>
    <lineage>
        <taxon>Eukaryota</taxon>
        <taxon>Sar</taxon>
        <taxon>Stramenopiles</taxon>
        <taxon>Ochrophyta</taxon>
        <taxon>Bolidophyceae</taxon>
        <taxon>Parmales</taxon>
        <taxon>Triparmaceae</taxon>
        <taxon>Tetraparma</taxon>
    </lineage>
</organism>
<gene>
    <name evidence="2" type="ORF">TeGR_g10122</name>
</gene>
<name>A0ABQ6N6L9_9STRA</name>
<accession>A0ABQ6N6L9</accession>
<evidence type="ECO:0000313" key="3">
    <source>
        <dbReference type="Proteomes" id="UP001165060"/>
    </source>
</evidence>
<proteinExistence type="predicted"/>
<feature type="compositionally biased region" description="Basic and acidic residues" evidence="1">
    <location>
        <begin position="7"/>
        <end position="24"/>
    </location>
</feature>
<protein>
    <submittedName>
        <fullName evidence="2">Uncharacterized protein</fullName>
    </submittedName>
</protein>
<evidence type="ECO:0000313" key="2">
    <source>
        <dbReference type="EMBL" id="GMI42245.1"/>
    </source>
</evidence>
<keyword evidence="3" id="KW-1185">Reference proteome</keyword>